<proteinExistence type="predicted"/>
<dbReference type="CDD" id="cd09859">
    <property type="entry name" value="PIN_53EXO"/>
    <property type="match status" value="1"/>
</dbReference>
<gene>
    <name evidence="4" type="ORF">AMJ74_03455</name>
</gene>
<keyword evidence="1" id="KW-0540">Nuclease</keyword>
<dbReference type="InterPro" id="IPR020046">
    <property type="entry name" value="5-3_exonucl_a-hlix_arch_N"/>
</dbReference>
<dbReference type="GO" id="GO:0017108">
    <property type="term" value="F:5'-flap endonuclease activity"/>
    <property type="evidence" value="ECO:0007669"/>
    <property type="project" value="InterPro"/>
</dbReference>
<feature type="non-terminal residue" evidence="4">
    <location>
        <position position="174"/>
    </location>
</feature>
<dbReference type="PANTHER" id="PTHR42646">
    <property type="entry name" value="FLAP ENDONUCLEASE XNI"/>
    <property type="match status" value="1"/>
</dbReference>
<dbReference type="Proteomes" id="UP000050975">
    <property type="component" value="Unassembled WGS sequence"/>
</dbReference>
<evidence type="ECO:0000256" key="1">
    <source>
        <dbReference type="ARBA" id="ARBA00022722"/>
    </source>
</evidence>
<accession>A0A0S8JX20</accession>
<sequence>MAQKFIIIDAHSVIFRSYFAFIKNPLKNARGENTSGIYGFVNMIQKIKKKLPSKYMGLAFDAPGETFRDKAYKEYKATRPPPPPDIPFQIEKVKEISECMGIPQFEIVGYEADDILATLAVKLKEHGDVYIATSDKDLLQMVGENIYVYDAYRDEILDRDKVTAKFGVTPEQVP</sequence>
<feature type="domain" description="5'-3' exonuclease" evidence="3">
    <location>
        <begin position="3"/>
        <end position="174"/>
    </location>
</feature>
<dbReference type="AlphaFoldDB" id="A0A0S8JX20"/>
<dbReference type="PANTHER" id="PTHR42646:SF2">
    <property type="entry name" value="5'-3' EXONUCLEASE FAMILY PROTEIN"/>
    <property type="match status" value="1"/>
</dbReference>
<dbReference type="InterPro" id="IPR002421">
    <property type="entry name" value="5-3_exonuclease"/>
</dbReference>
<comment type="caution">
    <text evidence="4">The sequence shown here is derived from an EMBL/GenBank/DDBJ whole genome shotgun (WGS) entry which is preliminary data.</text>
</comment>
<protein>
    <recommendedName>
        <fullName evidence="3">5'-3' exonuclease domain-containing protein</fullName>
    </recommendedName>
</protein>
<dbReference type="GO" id="GO:0008409">
    <property type="term" value="F:5'-3' exonuclease activity"/>
    <property type="evidence" value="ECO:0007669"/>
    <property type="project" value="InterPro"/>
</dbReference>
<dbReference type="GO" id="GO:0003677">
    <property type="term" value="F:DNA binding"/>
    <property type="evidence" value="ECO:0007669"/>
    <property type="project" value="InterPro"/>
</dbReference>
<dbReference type="Pfam" id="PF02739">
    <property type="entry name" value="5_3_exonuc_N"/>
    <property type="match status" value="1"/>
</dbReference>
<organism evidence="4 5">
    <name type="scientific">candidate division WOR_3 bacterium SM1_77</name>
    <dbReference type="NCBI Taxonomy" id="1703778"/>
    <lineage>
        <taxon>Bacteria</taxon>
        <taxon>Bacteria division WOR-3</taxon>
    </lineage>
</organism>
<dbReference type="SUPFAM" id="SSF88723">
    <property type="entry name" value="PIN domain-like"/>
    <property type="match status" value="1"/>
</dbReference>
<name>A0A0S8JX20_UNCW3</name>
<keyword evidence="2" id="KW-0378">Hydrolase</keyword>
<dbReference type="InterPro" id="IPR038969">
    <property type="entry name" value="FEN"/>
</dbReference>
<dbReference type="Gene3D" id="3.40.50.1010">
    <property type="entry name" value="5'-nuclease"/>
    <property type="match status" value="1"/>
</dbReference>
<dbReference type="InterPro" id="IPR029060">
    <property type="entry name" value="PIN-like_dom_sf"/>
</dbReference>
<dbReference type="SMART" id="SM00475">
    <property type="entry name" value="53EXOc"/>
    <property type="match status" value="1"/>
</dbReference>
<evidence type="ECO:0000313" key="5">
    <source>
        <dbReference type="Proteomes" id="UP000050975"/>
    </source>
</evidence>
<reference evidence="4 5" key="1">
    <citation type="journal article" date="2015" name="Microbiome">
        <title>Genomic resolution of linkages in carbon, nitrogen, and sulfur cycling among widespread estuary sediment bacteria.</title>
        <authorList>
            <person name="Baker B.J."/>
            <person name="Lazar C.S."/>
            <person name="Teske A.P."/>
            <person name="Dick G.J."/>
        </authorList>
    </citation>
    <scope>NUCLEOTIDE SEQUENCE [LARGE SCALE GENOMIC DNA]</scope>
    <source>
        <strain evidence="4">SM1_77</strain>
    </source>
</reference>
<evidence type="ECO:0000256" key="2">
    <source>
        <dbReference type="ARBA" id="ARBA00022801"/>
    </source>
</evidence>
<dbReference type="GO" id="GO:0033567">
    <property type="term" value="P:DNA replication, Okazaki fragment processing"/>
    <property type="evidence" value="ECO:0007669"/>
    <property type="project" value="InterPro"/>
</dbReference>
<evidence type="ECO:0000259" key="3">
    <source>
        <dbReference type="SMART" id="SM00475"/>
    </source>
</evidence>
<evidence type="ECO:0000313" key="4">
    <source>
        <dbReference type="EMBL" id="KPL14390.1"/>
    </source>
</evidence>
<dbReference type="EMBL" id="LJVE01000051">
    <property type="protein sequence ID" value="KPL14390.1"/>
    <property type="molecule type" value="Genomic_DNA"/>
</dbReference>